<reference evidence="1 2" key="1">
    <citation type="journal article" date="2019" name="Mol. Biol. Evol.">
        <title>Blast fungal genomes show frequent chromosomal changes, gene gains and losses, and effector gene turnover.</title>
        <authorList>
            <person name="Gomez Luciano L.B."/>
            <person name="Jason Tsai I."/>
            <person name="Chuma I."/>
            <person name="Tosa Y."/>
            <person name="Chen Y.H."/>
            <person name="Li J.Y."/>
            <person name="Li M.Y."/>
            <person name="Jade Lu M.Y."/>
            <person name="Nakayashiki H."/>
            <person name="Li W.H."/>
        </authorList>
    </citation>
    <scope>NUCLEOTIDE SEQUENCE [LARGE SCALE GENOMIC DNA]</scope>
    <source>
        <strain evidence="1">MZ5-1-6</strain>
    </source>
</reference>
<protein>
    <submittedName>
        <fullName evidence="1">Uncharacterized protein</fullName>
    </submittedName>
</protein>
<proteinExistence type="predicted"/>
<organism evidence="1 2">
    <name type="scientific">Pyricularia oryzae</name>
    <name type="common">Rice blast fungus</name>
    <name type="synonym">Magnaporthe oryzae</name>
    <dbReference type="NCBI Taxonomy" id="318829"/>
    <lineage>
        <taxon>Eukaryota</taxon>
        <taxon>Fungi</taxon>
        <taxon>Dikarya</taxon>
        <taxon>Ascomycota</taxon>
        <taxon>Pezizomycotina</taxon>
        <taxon>Sordariomycetes</taxon>
        <taxon>Sordariomycetidae</taxon>
        <taxon>Magnaporthales</taxon>
        <taxon>Pyriculariaceae</taxon>
        <taxon>Pyricularia</taxon>
    </lineage>
</organism>
<dbReference type="Proteomes" id="UP000294847">
    <property type="component" value="Chromosome 7"/>
</dbReference>
<accession>A0A4P7NTA3</accession>
<evidence type="ECO:0000313" key="1">
    <source>
        <dbReference type="EMBL" id="QBZ65744.1"/>
    </source>
</evidence>
<gene>
    <name evidence="1" type="ORF">PoMZ_12707</name>
</gene>
<evidence type="ECO:0000313" key="2">
    <source>
        <dbReference type="Proteomes" id="UP000294847"/>
    </source>
</evidence>
<dbReference type="EMBL" id="CP034210">
    <property type="protein sequence ID" value="QBZ65744.1"/>
    <property type="molecule type" value="Genomic_DNA"/>
</dbReference>
<sequence>MKKSRVGARGPNLSRQAPLLKRPRASLLLLADGEGVRAVRVGTPVEAKPDPGWAGLDLGQGHGRNLGRGVPAAVCHGLSVAAVDVVPVTIRWETSLAFGNDEVRR</sequence>
<dbReference type="AlphaFoldDB" id="A0A4P7NTA3"/>
<name>A0A4P7NTA3_PYROR</name>